<dbReference type="Gene3D" id="2.60.40.1220">
    <property type="match status" value="1"/>
</dbReference>
<feature type="compositionally biased region" description="Basic residues" evidence="5">
    <location>
        <begin position="36"/>
        <end position="45"/>
    </location>
</feature>
<feature type="region of interest" description="Disordered" evidence="5">
    <location>
        <begin position="1"/>
        <end position="53"/>
    </location>
</feature>
<evidence type="ECO:0000313" key="8">
    <source>
        <dbReference type="EMBL" id="MUN64700.1"/>
    </source>
</evidence>
<dbReference type="InterPro" id="IPR014755">
    <property type="entry name" value="Cu-Rt/internalin_Ig-like"/>
</dbReference>
<feature type="compositionally biased region" description="Polar residues" evidence="5">
    <location>
        <begin position="433"/>
        <end position="449"/>
    </location>
</feature>
<dbReference type="GO" id="GO:0005507">
    <property type="term" value="F:copper ion binding"/>
    <property type="evidence" value="ECO:0007669"/>
    <property type="project" value="InterPro"/>
</dbReference>
<evidence type="ECO:0000256" key="5">
    <source>
        <dbReference type="SAM" id="MobiDB-lite"/>
    </source>
</evidence>
<dbReference type="GO" id="GO:0046688">
    <property type="term" value="P:response to copper ion"/>
    <property type="evidence" value="ECO:0007669"/>
    <property type="project" value="InterPro"/>
</dbReference>
<evidence type="ECO:0000256" key="4">
    <source>
        <dbReference type="ARBA" id="ARBA00023008"/>
    </source>
</evidence>
<name>A0A6N8GQZ8_9MICC</name>
<evidence type="ECO:0000256" key="3">
    <source>
        <dbReference type="ARBA" id="ARBA00022729"/>
    </source>
</evidence>
<dbReference type="Pfam" id="PF04234">
    <property type="entry name" value="CopC"/>
    <property type="match status" value="1"/>
</dbReference>
<dbReference type="PANTHER" id="PTHR34820:SF4">
    <property type="entry name" value="INNER MEMBRANE PROTEIN YEBZ"/>
    <property type="match status" value="1"/>
</dbReference>
<dbReference type="GO" id="GO:0042597">
    <property type="term" value="C:periplasmic space"/>
    <property type="evidence" value="ECO:0007669"/>
    <property type="project" value="InterPro"/>
</dbReference>
<dbReference type="InterPro" id="IPR032694">
    <property type="entry name" value="CopC/D"/>
</dbReference>
<comment type="caution">
    <text evidence="8">The sequence shown here is derived from an EMBL/GenBank/DDBJ whole genome shotgun (WGS) entry which is preliminary data.</text>
</comment>
<feature type="compositionally biased region" description="Polar residues" evidence="5">
    <location>
        <begin position="407"/>
        <end position="422"/>
    </location>
</feature>
<feature type="region of interest" description="Disordered" evidence="5">
    <location>
        <begin position="398"/>
        <end position="449"/>
    </location>
</feature>
<feature type="domain" description="CopC" evidence="7">
    <location>
        <begin position="310"/>
        <end position="404"/>
    </location>
</feature>
<keyword evidence="3" id="KW-0732">Signal</keyword>
<organism evidence="8 9">
    <name type="scientific">Kocuria sediminis</name>
    <dbReference type="NCBI Taxonomy" id="1038857"/>
    <lineage>
        <taxon>Bacteria</taxon>
        <taxon>Bacillati</taxon>
        <taxon>Actinomycetota</taxon>
        <taxon>Actinomycetes</taxon>
        <taxon>Micrococcales</taxon>
        <taxon>Micrococcaceae</taxon>
        <taxon>Kocuria</taxon>
    </lineage>
</organism>
<keyword evidence="6" id="KW-0472">Membrane</keyword>
<keyword evidence="9" id="KW-1185">Reference proteome</keyword>
<dbReference type="SUPFAM" id="SSF81296">
    <property type="entry name" value="E set domains"/>
    <property type="match status" value="1"/>
</dbReference>
<gene>
    <name evidence="8" type="ORF">GMA12_16385</name>
</gene>
<evidence type="ECO:0000313" key="9">
    <source>
        <dbReference type="Proteomes" id="UP000436989"/>
    </source>
</evidence>
<feature type="compositionally biased region" description="Basic and acidic residues" evidence="5">
    <location>
        <begin position="98"/>
        <end position="115"/>
    </location>
</feature>
<comment type="subcellular location">
    <subcellularLocation>
        <location evidence="1">Cell envelope</location>
    </subcellularLocation>
</comment>
<proteinExistence type="predicted"/>
<dbReference type="GO" id="GO:0005886">
    <property type="term" value="C:plasma membrane"/>
    <property type="evidence" value="ECO:0007669"/>
    <property type="project" value="TreeGrafter"/>
</dbReference>
<dbReference type="GO" id="GO:0030313">
    <property type="term" value="C:cell envelope"/>
    <property type="evidence" value="ECO:0007669"/>
    <property type="project" value="UniProtKB-SubCell"/>
</dbReference>
<feature type="compositionally biased region" description="Basic and acidic residues" evidence="5">
    <location>
        <begin position="7"/>
        <end position="19"/>
    </location>
</feature>
<reference evidence="8 9" key="1">
    <citation type="submission" date="2019-12" db="EMBL/GenBank/DDBJ databases">
        <authorList>
            <person name="Shi Y."/>
        </authorList>
    </citation>
    <scope>NUCLEOTIDE SEQUENCE [LARGE SCALE GENOMIC DNA]</scope>
    <source>
        <strain evidence="8 9">JCM 17929</strain>
    </source>
</reference>
<keyword evidence="4" id="KW-0186">Copper</keyword>
<dbReference type="InterPro" id="IPR014756">
    <property type="entry name" value="Ig_E-set"/>
</dbReference>
<dbReference type="Proteomes" id="UP000436989">
    <property type="component" value="Unassembled WGS sequence"/>
</dbReference>
<feature type="region of interest" description="Disordered" evidence="5">
    <location>
        <begin position="89"/>
        <end position="128"/>
    </location>
</feature>
<evidence type="ECO:0000256" key="1">
    <source>
        <dbReference type="ARBA" id="ARBA00004196"/>
    </source>
</evidence>
<dbReference type="InterPro" id="IPR007348">
    <property type="entry name" value="CopC_dom"/>
</dbReference>
<feature type="compositionally biased region" description="Polar residues" evidence="5">
    <location>
        <begin position="210"/>
        <end position="219"/>
    </location>
</feature>
<feature type="region of interest" description="Disordered" evidence="5">
    <location>
        <begin position="153"/>
        <end position="244"/>
    </location>
</feature>
<dbReference type="EMBL" id="WOGU01000017">
    <property type="protein sequence ID" value="MUN64700.1"/>
    <property type="molecule type" value="Genomic_DNA"/>
</dbReference>
<dbReference type="GO" id="GO:0006825">
    <property type="term" value="P:copper ion transport"/>
    <property type="evidence" value="ECO:0007669"/>
    <property type="project" value="InterPro"/>
</dbReference>
<keyword evidence="2" id="KW-0479">Metal-binding</keyword>
<accession>A0A6N8GQZ8</accession>
<keyword evidence="6" id="KW-0812">Transmembrane</keyword>
<dbReference type="PANTHER" id="PTHR34820">
    <property type="entry name" value="INNER MEMBRANE PROTEIN YEBZ"/>
    <property type="match status" value="1"/>
</dbReference>
<protein>
    <recommendedName>
        <fullName evidence="7">CopC domain-containing protein</fullName>
    </recommendedName>
</protein>
<evidence type="ECO:0000256" key="6">
    <source>
        <dbReference type="SAM" id="Phobius"/>
    </source>
</evidence>
<feature type="transmembrane region" description="Helical" evidence="6">
    <location>
        <begin position="451"/>
        <end position="473"/>
    </location>
</feature>
<evidence type="ECO:0000256" key="2">
    <source>
        <dbReference type="ARBA" id="ARBA00022723"/>
    </source>
</evidence>
<dbReference type="AlphaFoldDB" id="A0A6N8GQZ8"/>
<keyword evidence="6" id="KW-1133">Transmembrane helix</keyword>
<evidence type="ECO:0000259" key="7">
    <source>
        <dbReference type="Pfam" id="PF04234"/>
    </source>
</evidence>
<sequence length="481" mass="49786">MGSPPRAADESRGWRRERTCTPSCPRVGRSRDGHGLRRRLSRGRRWSGPSAAVGVAVPGPVRAGVHGLGRPGALPFLVARRCAGQPGCLPSDLHRRRIRDDRGRRHPPRAGEHTGHRTGPGAAGSGSCGAWWPGHAGLPRAGRCGHVWIPAPRRGGPRGSARRPATARAPVVASLLRPGRGAPAPTCLTEAPARTDGSVAAAPGALLPRTTGSLSSESSAPDRAHPGAHRLNTTPGGAGRGREFGQQTRRLAGRRIAHRRGGSVWPTHALPLGRNSSTMPTTTSVLRRAAATLSAVGALTALGLAPAAAHDEVLSTSPEQNAVLETAPEQIKLSYSGEIMDIGHQVLVTGPEGQSVTEGPLERNGSQVIQPLAETGSEEGTYQVVWRVVSSDGHPIEGTYSYEVSGGTDTPNPAPSLSSTPSEAPAGEGADSSDGSAQAQEVADQENSGGLSGWAVGATVVVLALVVIGFLGLMSRRRRNS</sequence>